<dbReference type="PROSITE" id="PS50110">
    <property type="entry name" value="RESPONSE_REGULATORY"/>
    <property type="match status" value="1"/>
</dbReference>
<dbReference type="EMBL" id="JAANHS010000029">
    <property type="protein sequence ID" value="NHB78523.1"/>
    <property type="molecule type" value="Genomic_DNA"/>
</dbReference>
<dbReference type="EC" id="2.7.7.65" evidence="1"/>
<dbReference type="Pfam" id="PF00072">
    <property type="entry name" value="Response_reg"/>
    <property type="match status" value="1"/>
</dbReference>
<dbReference type="InterPro" id="IPR011006">
    <property type="entry name" value="CheY-like_superfamily"/>
</dbReference>
<feature type="modified residue" description="4-aspartylphosphate" evidence="3">
    <location>
        <position position="53"/>
    </location>
</feature>
<dbReference type="Proteomes" id="UP001515660">
    <property type="component" value="Unassembled WGS sequence"/>
</dbReference>
<dbReference type="SMART" id="SM00267">
    <property type="entry name" value="GGDEF"/>
    <property type="match status" value="1"/>
</dbReference>
<dbReference type="InterPro" id="IPR043128">
    <property type="entry name" value="Rev_trsase/Diguanyl_cyclase"/>
</dbReference>
<feature type="domain" description="GGDEF" evidence="5">
    <location>
        <begin position="322"/>
        <end position="459"/>
    </location>
</feature>
<keyword evidence="7" id="KW-1185">Reference proteome</keyword>
<organism evidence="6 7">
    <name type="scientific">Rhodobacter calidifons</name>
    <dbReference type="NCBI Taxonomy" id="2715277"/>
    <lineage>
        <taxon>Bacteria</taxon>
        <taxon>Pseudomonadati</taxon>
        <taxon>Pseudomonadota</taxon>
        <taxon>Alphaproteobacteria</taxon>
        <taxon>Rhodobacterales</taxon>
        <taxon>Rhodobacter group</taxon>
        <taxon>Rhodobacter</taxon>
    </lineage>
</organism>
<evidence type="ECO:0000259" key="5">
    <source>
        <dbReference type="PROSITE" id="PS50887"/>
    </source>
</evidence>
<dbReference type="NCBIfam" id="TIGR00254">
    <property type="entry name" value="GGDEF"/>
    <property type="match status" value="1"/>
</dbReference>
<evidence type="ECO:0000256" key="3">
    <source>
        <dbReference type="PROSITE-ProRule" id="PRU00169"/>
    </source>
</evidence>
<name>A0ABX0GCL0_9RHOB</name>
<protein>
    <recommendedName>
        <fullName evidence="1">diguanylate cyclase</fullName>
        <ecNumber evidence="1">2.7.7.65</ecNumber>
    </recommendedName>
</protein>
<dbReference type="PANTHER" id="PTHR45138:SF9">
    <property type="entry name" value="DIGUANYLATE CYCLASE DGCM-RELATED"/>
    <property type="match status" value="1"/>
</dbReference>
<evidence type="ECO:0000256" key="2">
    <source>
        <dbReference type="ARBA" id="ARBA00034247"/>
    </source>
</evidence>
<gene>
    <name evidence="6" type="ORF">G8O29_17605</name>
</gene>
<accession>A0ABX0GCL0</accession>
<dbReference type="PROSITE" id="PS50887">
    <property type="entry name" value="GGDEF"/>
    <property type="match status" value="1"/>
</dbReference>
<sequence>MSARILIVDDVAANRIIQQARLSVAFYQALLAHDGATCLAMAQEHRPDLILLDLGLPDISGLEVLQHLRRDPACRDIPVIALTATGAAAERLAAFAAGADDVMDHPANERVLLARLRNLLRLKAESDFPAPDALAVPGLAEAPLAFEPQATIALVTPHHQSGEALRDALAGKLRDRLVVLTRSEALAEIARHQRHSLPEVFVLQDDGRNPSATLRLLSELKSHQATRHAAVCVVGPAGAGDEAAMAFDLGADDAVGPAVSAEELVLRTRGLLRRKRHSDRQRARMQDGLRLAMRDPLTGLYNRRYAAPQLSAVAARARAEGSPFAVMVMDLDRFKQVNDLYGHAAGDQVLVEVARRLTANLRDCDVLARIGGEEFLAILPRTGMPLARAVAERLCQVMDDEPIRLASGEALRVTVSIGVAVAGMAGPDSFGIEGLVEQADLALLESKGAGRNQVTYRLSAA</sequence>
<dbReference type="InterPro" id="IPR001789">
    <property type="entry name" value="Sig_transdc_resp-reg_receiver"/>
</dbReference>
<dbReference type="InterPro" id="IPR000160">
    <property type="entry name" value="GGDEF_dom"/>
</dbReference>
<comment type="catalytic activity">
    <reaction evidence="2">
        <text>2 GTP = 3',3'-c-di-GMP + 2 diphosphate</text>
        <dbReference type="Rhea" id="RHEA:24898"/>
        <dbReference type="ChEBI" id="CHEBI:33019"/>
        <dbReference type="ChEBI" id="CHEBI:37565"/>
        <dbReference type="ChEBI" id="CHEBI:58805"/>
        <dbReference type="EC" id="2.7.7.65"/>
    </reaction>
</comment>
<feature type="domain" description="Response regulatory" evidence="4">
    <location>
        <begin position="4"/>
        <end position="120"/>
    </location>
</feature>
<dbReference type="PANTHER" id="PTHR45138">
    <property type="entry name" value="REGULATORY COMPONENTS OF SENSORY TRANSDUCTION SYSTEM"/>
    <property type="match status" value="1"/>
</dbReference>
<evidence type="ECO:0000313" key="6">
    <source>
        <dbReference type="EMBL" id="NHB78523.1"/>
    </source>
</evidence>
<dbReference type="SMART" id="SM00448">
    <property type="entry name" value="REC"/>
    <property type="match status" value="1"/>
</dbReference>
<evidence type="ECO:0000256" key="1">
    <source>
        <dbReference type="ARBA" id="ARBA00012528"/>
    </source>
</evidence>
<dbReference type="SUPFAM" id="SSF55073">
    <property type="entry name" value="Nucleotide cyclase"/>
    <property type="match status" value="1"/>
</dbReference>
<dbReference type="SUPFAM" id="SSF52172">
    <property type="entry name" value="CheY-like"/>
    <property type="match status" value="2"/>
</dbReference>
<dbReference type="Gene3D" id="3.40.50.2300">
    <property type="match status" value="1"/>
</dbReference>
<reference evidence="6 7" key="1">
    <citation type="journal article" date="2022" name="Microorganisms">
        <title>Genome Sequence and Characterization of a Xanthorhodopsin-Containing, Aerobic Anoxygenic Phototrophic Rhodobacter Species, Isolated from Mesophilic Conditions at Yellowstone National Park.</title>
        <authorList>
            <person name="Kyndt J.A."/>
            <person name="Robertson S."/>
            <person name="Shoffstall I.B."/>
            <person name="Ramaley R.F."/>
            <person name="Meyer T.E."/>
        </authorList>
    </citation>
    <scope>NUCLEOTIDE SEQUENCE [LARGE SCALE GENOMIC DNA]</scope>
    <source>
        <strain evidence="6 7">M37P</strain>
    </source>
</reference>
<dbReference type="Gene3D" id="3.30.70.270">
    <property type="match status" value="1"/>
</dbReference>
<proteinExistence type="predicted"/>
<evidence type="ECO:0000313" key="7">
    <source>
        <dbReference type="Proteomes" id="UP001515660"/>
    </source>
</evidence>
<dbReference type="Pfam" id="PF00990">
    <property type="entry name" value="GGDEF"/>
    <property type="match status" value="1"/>
</dbReference>
<dbReference type="InterPro" id="IPR050469">
    <property type="entry name" value="Diguanylate_Cyclase"/>
</dbReference>
<dbReference type="CDD" id="cd01949">
    <property type="entry name" value="GGDEF"/>
    <property type="match status" value="1"/>
</dbReference>
<keyword evidence="3" id="KW-0597">Phosphoprotein</keyword>
<evidence type="ECO:0000259" key="4">
    <source>
        <dbReference type="PROSITE" id="PS50110"/>
    </source>
</evidence>
<dbReference type="InterPro" id="IPR029787">
    <property type="entry name" value="Nucleotide_cyclase"/>
</dbReference>
<comment type="caution">
    <text evidence="6">The sequence shown here is derived from an EMBL/GenBank/DDBJ whole genome shotgun (WGS) entry which is preliminary data.</text>
</comment>
<dbReference type="RefSeq" id="WP_166404523.1">
    <property type="nucleotide sequence ID" value="NZ_JAANHS010000029.1"/>
</dbReference>